<gene>
    <name evidence="3" type="ORF">ERS686654_00234</name>
</gene>
<feature type="chain" id="PRO_5009799725" evidence="2">
    <location>
        <begin position="17"/>
        <end position="175"/>
    </location>
</feature>
<name>A0A0S4R841_CAMHY</name>
<evidence type="ECO:0000313" key="3">
    <source>
        <dbReference type="EMBL" id="CUU70302.1"/>
    </source>
</evidence>
<evidence type="ECO:0000313" key="4">
    <source>
        <dbReference type="Proteomes" id="UP000052237"/>
    </source>
</evidence>
<protein>
    <submittedName>
        <fullName evidence="3">Flagellum-specific ATP synthase</fullName>
        <ecNumber evidence="3">3.6.3.14</ecNumber>
    </submittedName>
</protein>
<comment type="caution">
    <text evidence="3">The sequence shown here is derived from an EMBL/GenBank/DDBJ whole genome shotgun (WGS) entry which is preliminary data.</text>
</comment>
<evidence type="ECO:0000256" key="1">
    <source>
        <dbReference type="ARBA" id="ARBA00022729"/>
    </source>
</evidence>
<dbReference type="RefSeq" id="WP_059425566.1">
    <property type="nucleotide sequence ID" value="NZ_CP040464.1"/>
</dbReference>
<dbReference type="AlphaFoldDB" id="A0A0S4R841"/>
<keyword evidence="1 2" id="KW-0732">Signal</keyword>
<keyword evidence="4" id="KW-1185">Reference proteome</keyword>
<dbReference type="CDD" id="cd16325">
    <property type="entry name" value="LolA"/>
    <property type="match status" value="1"/>
</dbReference>
<accession>A0A0S4R841</accession>
<dbReference type="Pfam" id="PF03548">
    <property type="entry name" value="LolA"/>
    <property type="match status" value="1"/>
</dbReference>
<dbReference type="Proteomes" id="UP000052237">
    <property type="component" value="Unassembled WGS sequence"/>
</dbReference>
<keyword evidence="3" id="KW-0378">Hydrolase</keyword>
<dbReference type="EMBL" id="FAVB01000001">
    <property type="protein sequence ID" value="CUU70302.1"/>
    <property type="molecule type" value="Genomic_DNA"/>
</dbReference>
<dbReference type="SUPFAM" id="SSF89392">
    <property type="entry name" value="Prokaryotic lipoproteins and lipoprotein localization factors"/>
    <property type="match status" value="1"/>
</dbReference>
<reference evidence="3 4" key="1">
    <citation type="submission" date="2015-11" db="EMBL/GenBank/DDBJ databases">
        <authorList>
            <consortium name="Pathogen Informatics"/>
        </authorList>
    </citation>
    <scope>NUCLEOTIDE SEQUENCE [LARGE SCALE GENOMIC DNA]</scope>
    <source>
        <strain evidence="3 4">006A-0059</strain>
    </source>
</reference>
<dbReference type="InterPro" id="IPR029046">
    <property type="entry name" value="LolA/LolB/LppX"/>
</dbReference>
<organism evidence="3 4">
    <name type="scientific">Campylobacter hyointestinalis subsp. hyointestinalis</name>
    <dbReference type="NCBI Taxonomy" id="91352"/>
    <lineage>
        <taxon>Bacteria</taxon>
        <taxon>Pseudomonadati</taxon>
        <taxon>Campylobacterota</taxon>
        <taxon>Epsilonproteobacteria</taxon>
        <taxon>Campylobacterales</taxon>
        <taxon>Campylobacteraceae</taxon>
        <taxon>Campylobacter</taxon>
    </lineage>
</organism>
<dbReference type="InterPro" id="IPR004564">
    <property type="entry name" value="OM_lipoprot_carrier_LolA-like"/>
</dbReference>
<feature type="signal peptide" evidence="2">
    <location>
        <begin position="1"/>
        <end position="16"/>
    </location>
</feature>
<dbReference type="GO" id="GO:0016787">
    <property type="term" value="F:hydrolase activity"/>
    <property type="evidence" value="ECO:0007669"/>
    <property type="project" value="UniProtKB-KW"/>
</dbReference>
<dbReference type="Gene3D" id="2.50.20.10">
    <property type="entry name" value="Lipoprotein localisation LolA/LolB/LppX"/>
    <property type="match status" value="1"/>
</dbReference>
<evidence type="ECO:0000256" key="2">
    <source>
        <dbReference type="SAM" id="SignalP"/>
    </source>
</evidence>
<proteinExistence type="predicted"/>
<dbReference type="EC" id="3.6.3.14" evidence="3"/>
<sequence length="175" mass="19869">MKKAALLLLFVSLAFAFDISELLSHIKTDDIRGEFRQIKQISGFKNKLISSGNFSLSGGVFEQNTTKPVNLSIKVDENGVFEFDGKNYNKISPLFDKELFLNILNLNLDALKSDFELSLSGDDQSWSIDLKPRNFISKIFENITISGDEFIRSMVLNETSKDVTRYEFFDIKAGF</sequence>